<sequence length="518" mass="58934">MKLRNTGQMAFRSPFSNLHVRRSSHKPSHPAFVRQNRSMHYYFRDALNIGAFGIIFGLPCLLYAFTFFCNDISGCPAPSLLHPSTLSIDKLEQEVGWPEDGIKALYDTQVTMWVLSYYLLSLLMQVFLPGTEVEGTELACGGRLKYKFNAFLSAVLILSGCAVGTYLYGTEFALWTFLWDNYVQVITANLIICTAIAIFVYLRSFSVPAPGQLNPELRQLAPGGHTGNVLYDFFIGRELNPRIKLPIPFVGETARTIDIKVWCEMRPGLLGWIILDLSNIAHQYRTYGYITDSIVLTTAFQAFYVLDALYMEPALLTTMDVIMDGFGFMLSFGDMVWVPFLYNFQTRYLSVYPSELGLSGILIVLAVTAAGYVIFRGANNQKNRFRTDPNDPRVKHLKYIETKTGSKLLISGWWGCARHINYLGDWIMSWSYCLPTGVAGYAIIESINPASGEMQKQAVQTPESRGWGMIFTYFYMIYFGVLLLHRERRDEEKCKRKYGADWNRYTSLVRSRVIPGIY</sequence>
<comment type="subcellular location">
    <subcellularLocation>
        <location evidence="1">Endoplasmic reticulum membrane</location>
        <topology evidence="1">Multi-pass membrane protein</topology>
    </subcellularLocation>
</comment>
<dbReference type="FunFam" id="1.20.120.1630:FF:000008">
    <property type="entry name" value="C-14 sterol reductase"/>
    <property type="match status" value="1"/>
</dbReference>
<evidence type="ECO:0000256" key="14">
    <source>
        <dbReference type="ARBA" id="ARBA00023221"/>
    </source>
</evidence>
<evidence type="ECO:0000256" key="10">
    <source>
        <dbReference type="ARBA" id="ARBA00023011"/>
    </source>
</evidence>
<evidence type="ECO:0000256" key="11">
    <source>
        <dbReference type="ARBA" id="ARBA00023098"/>
    </source>
</evidence>
<dbReference type="EMBL" id="DS499594">
    <property type="protein sequence ID" value="EDP55908.1"/>
    <property type="molecule type" value="Genomic_DNA"/>
</dbReference>
<feature type="transmembrane region" description="Helical" evidence="16">
    <location>
        <begin position="287"/>
        <end position="306"/>
    </location>
</feature>
<evidence type="ECO:0000256" key="2">
    <source>
        <dbReference type="ARBA" id="ARBA00005402"/>
    </source>
</evidence>
<comment type="pathway">
    <text evidence="15">Steroid metabolism; ergosterol biosynthesis.</text>
</comment>
<evidence type="ECO:0000256" key="16">
    <source>
        <dbReference type="RuleBase" id="RU369120"/>
    </source>
</evidence>
<dbReference type="PROSITE" id="PS01018">
    <property type="entry name" value="STEROL_REDUCT_2"/>
    <property type="match status" value="1"/>
</dbReference>
<dbReference type="OrthoDB" id="10262235at2759"/>
<gene>
    <name evidence="17" type="ORF">AFUB_006090</name>
</gene>
<evidence type="ECO:0000256" key="4">
    <source>
        <dbReference type="ARBA" id="ARBA00022692"/>
    </source>
</evidence>
<keyword evidence="4 16" id="KW-0812">Transmembrane</keyword>
<evidence type="ECO:0000256" key="8">
    <source>
        <dbReference type="ARBA" id="ARBA00022989"/>
    </source>
</evidence>
<feature type="transmembrane region" description="Helical" evidence="16">
    <location>
        <begin position="181"/>
        <end position="202"/>
    </location>
</feature>
<feature type="transmembrane region" description="Helical" evidence="16">
    <location>
        <begin position="110"/>
        <end position="128"/>
    </location>
</feature>
<keyword evidence="7 16" id="KW-0752">Steroid biosynthesis</keyword>
<keyword evidence="9 16" id="KW-0560">Oxidoreductase</keyword>
<evidence type="ECO:0000256" key="15">
    <source>
        <dbReference type="ARBA" id="ARBA00029435"/>
    </source>
</evidence>
<dbReference type="HOGENOM" id="CLU_015631_0_3_1"/>
<dbReference type="Gene3D" id="1.20.120.1630">
    <property type="match status" value="1"/>
</dbReference>
<dbReference type="VEuPathDB" id="FungiDB:AFUB_006090"/>
<name>B0XP65_ASPFC</name>
<keyword evidence="12 16" id="KW-0472">Membrane</keyword>
<dbReference type="Proteomes" id="UP000001699">
    <property type="component" value="Unassembled WGS sequence"/>
</dbReference>
<keyword evidence="8 16" id="KW-1133">Transmembrane helix</keyword>
<reference evidence="17 18" key="1">
    <citation type="journal article" date="2008" name="PLoS Genet.">
        <title>Genomic islands in the pathogenic filamentous fungus Aspergillus fumigatus.</title>
        <authorList>
            <person name="Fedorova N.D."/>
            <person name="Khaldi N."/>
            <person name="Joardar V.S."/>
            <person name="Maiti R."/>
            <person name="Amedeo P."/>
            <person name="Anderson M.J."/>
            <person name="Crabtree J."/>
            <person name="Silva J.C."/>
            <person name="Badger J.H."/>
            <person name="Albarraq A."/>
            <person name="Angiuoli S."/>
            <person name="Bussey H."/>
            <person name="Bowyer P."/>
            <person name="Cotty P.J."/>
            <person name="Dyer P.S."/>
            <person name="Egan A."/>
            <person name="Galens K."/>
            <person name="Fraser-Liggett C.M."/>
            <person name="Haas B.J."/>
            <person name="Inman J.M."/>
            <person name="Kent R."/>
            <person name="Lemieux S."/>
            <person name="Malavazi I."/>
            <person name="Orvis J."/>
            <person name="Roemer T."/>
            <person name="Ronning C.M."/>
            <person name="Sundaram J.P."/>
            <person name="Sutton G."/>
            <person name="Turner G."/>
            <person name="Venter J.C."/>
            <person name="White O.R."/>
            <person name="Whitty B.R."/>
            <person name="Youngman P."/>
            <person name="Wolfe K.H."/>
            <person name="Goldman G.H."/>
            <person name="Wortman J.R."/>
            <person name="Jiang B."/>
            <person name="Denning D.W."/>
            <person name="Nierman W.C."/>
        </authorList>
    </citation>
    <scope>NUCLEOTIDE SEQUENCE [LARGE SCALE GENOMIC DNA]</scope>
    <source>
        <strain evidence="18">CBS 144.89 / FGSC A1163 / CEA10</strain>
    </source>
</reference>
<organism evidence="17 18">
    <name type="scientific">Aspergillus fumigatus (strain CBS 144.89 / FGSC A1163 / CEA10)</name>
    <name type="common">Neosartorya fumigata</name>
    <dbReference type="NCBI Taxonomy" id="451804"/>
    <lineage>
        <taxon>Eukaryota</taxon>
        <taxon>Fungi</taxon>
        <taxon>Dikarya</taxon>
        <taxon>Ascomycota</taxon>
        <taxon>Pezizomycotina</taxon>
        <taxon>Eurotiomycetes</taxon>
        <taxon>Eurotiomycetidae</taxon>
        <taxon>Eurotiales</taxon>
        <taxon>Aspergillaceae</taxon>
        <taxon>Aspergillus</taxon>
        <taxon>Aspergillus subgen. Fumigati</taxon>
    </lineage>
</organism>
<evidence type="ECO:0000256" key="1">
    <source>
        <dbReference type="ARBA" id="ARBA00004477"/>
    </source>
</evidence>
<evidence type="ECO:0000256" key="5">
    <source>
        <dbReference type="ARBA" id="ARBA00022824"/>
    </source>
</evidence>
<dbReference type="GO" id="GO:0006696">
    <property type="term" value="P:ergosterol biosynthetic process"/>
    <property type="evidence" value="ECO:0007669"/>
    <property type="project" value="TreeGrafter"/>
</dbReference>
<dbReference type="InterPro" id="IPR018083">
    <property type="entry name" value="Sterol_reductase_CS"/>
</dbReference>
<comment type="similarity">
    <text evidence="2 16">Belongs to the ERG4/ERG24 family.</text>
</comment>
<dbReference type="PANTHER" id="PTHR21257">
    <property type="entry name" value="DELTA(14)-STEROL REDUCTASE"/>
    <property type="match status" value="1"/>
</dbReference>
<keyword evidence="5" id="KW-0256">Endoplasmic reticulum</keyword>
<evidence type="ECO:0000256" key="12">
    <source>
        <dbReference type="ARBA" id="ARBA00023136"/>
    </source>
</evidence>
<keyword evidence="6" id="KW-0521">NADP</keyword>
<dbReference type="PhylomeDB" id="B0XP65"/>
<evidence type="ECO:0000313" key="17">
    <source>
        <dbReference type="EMBL" id="EDP55908.1"/>
    </source>
</evidence>
<feature type="transmembrane region" description="Helical" evidence="16">
    <location>
        <begin position="148"/>
        <end position="169"/>
    </location>
</feature>
<feature type="transmembrane region" description="Helical" evidence="16">
    <location>
        <begin position="466"/>
        <end position="485"/>
    </location>
</feature>
<feature type="transmembrane region" description="Helical" evidence="16">
    <location>
        <begin position="356"/>
        <end position="375"/>
    </location>
</feature>
<evidence type="ECO:0000256" key="7">
    <source>
        <dbReference type="ARBA" id="ARBA00022955"/>
    </source>
</evidence>
<keyword evidence="14 16" id="KW-0753">Steroid metabolism</keyword>
<evidence type="ECO:0000313" key="18">
    <source>
        <dbReference type="Proteomes" id="UP000001699"/>
    </source>
</evidence>
<keyword evidence="13 16" id="KW-1207">Sterol metabolism</keyword>
<dbReference type="InterPro" id="IPR001171">
    <property type="entry name" value="ERG24_DHCR-like"/>
</dbReference>
<dbReference type="GO" id="GO:0005789">
    <property type="term" value="C:endoplasmic reticulum membrane"/>
    <property type="evidence" value="ECO:0007669"/>
    <property type="project" value="UniProtKB-SubCell"/>
</dbReference>
<keyword evidence="18" id="KW-1185">Reference proteome</keyword>
<accession>B0XP65</accession>
<evidence type="ECO:0000256" key="6">
    <source>
        <dbReference type="ARBA" id="ARBA00022857"/>
    </source>
</evidence>
<evidence type="ECO:0000256" key="3">
    <source>
        <dbReference type="ARBA" id="ARBA00022516"/>
    </source>
</evidence>
<feature type="transmembrane region" description="Helical" evidence="16">
    <location>
        <begin position="46"/>
        <end position="68"/>
    </location>
</feature>
<feature type="transmembrane region" description="Helical" evidence="16">
    <location>
        <begin position="326"/>
        <end position="344"/>
    </location>
</feature>
<proteinExistence type="inferred from homology"/>
<keyword evidence="3 16" id="KW-0444">Lipid biosynthesis</keyword>
<dbReference type="GO" id="GO:0050613">
    <property type="term" value="F:Delta14-sterol reductase activity"/>
    <property type="evidence" value="ECO:0007669"/>
    <property type="project" value="TreeGrafter"/>
</dbReference>
<dbReference type="Pfam" id="PF01222">
    <property type="entry name" value="ERG4_ERG24"/>
    <property type="match status" value="1"/>
</dbReference>
<dbReference type="AlphaFoldDB" id="B0XP65"/>
<evidence type="ECO:0000256" key="13">
    <source>
        <dbReference type="ARBA" id="ARBA00023166"/>
    </source>
</evidence>
<evidence type="ECO:0000256" key="9">
    <source>
        <dbReference type="ARBA" id="ARBA00023002"/>
    </source>
</evidence>
<protein>
    <recommendedName>
        <fullName evidence="16">Delta(14)-sterol reductase</fullName>
    </recommendedName>
    <alternativeName>
        <fullName evidence="16">C-14 sterol reductase</fullName>
    </alternativeName>
    <alternativeName>
        <fullName evidence="16">Sterol C14-reductase</fullName>
    </alternativeName>
</protein>
<dbReference type="PROSITE" id="PS01017">
    <property type="entry name" value="STEROL_REDUCT_1"/>
    <property type="match status" value="1"/>
</dbReference>
<keyword evidence="11 16" id="KW-0443">Lipid metabolism</keyword>
<dbReference type="PANTHER" id="PTHR21257:SF52">
    <property type="entry name" value="DELTA(14)-STEROL REDUCTASE TM7SF2"/>
    <property type="match status" value="1"/>
</dbReference>
<keyword evidence="10 16" id="KW-0756">Sterol biosynthesis</keyword>